<keyword evidence="8 9" id="KW-0694">RNA-binding</keyword>
<feature type="active site" evidence="9">
    <location>
        <position position="124"/>
    </location>
</feature>
<sequence length="233" mass="27101">MLKKLQRELKERFKIEFSQPKLLLEAFTQGNYLNEHPTFKGRDYQRLEFLGDSVMQLATADYLYRHYPNWDEGQLTELRITMVQTRSFAALARELKFNEYILLGHGEEISGARNRDSLLEDVWEAFIGALYLDQGQAKVEIFLSQQMFAKIETGFYDQFVDYKTKLQELLQKKGSVIIKYQKLSETIKQSDNKQVFKIAVEYNENVLGIGEGTSIKNAEKAAARVAYQKLTQK</sequence>
<dbReference type="PROSITE" id="PS50137">
    <property type="entry name" value="DS_RBD"/>
    <property type="match status" value="1"/>
</dbReference>
<gene>
    <name evidence="9" type="primary">rnc</name>
    <name evidence="12" type="ORF">KAK10_00725</name>
</gene>
<dbReference type="InterPro" id="IPR036389">
    <property type="entry name" value="RNase_III_sf"/>
</dbReference>
<comment type="cofactor">
    <cofactor evidence="9">
        <name>Mg(2+)</name>
        <dbReference type="ChEBI" id="CHEBI:18420"/>
    </cofactor>
</comment>
<dbReference type="NCBIfam" id="TIGR02191">
    <property type="entry name" value="RNaseIII"/>
    <property type="match status" value="1"/>
</dbReference>
<evidence type="ECO:0000256" key="2">
    <source>
        <dbReference type="ARBA" id="ARBA00010183"/>
    </source>
</evidence>
<comment type="function">
    <text evidence="9">Digests double-stranded RNA. Involved in the processing of primary rRNA transcript to yield the immediate precursors to the large and small rRNAs (23S and 16S). Processes some mRNAs, and tRNAs when they are encoded in the rRNA operon. Processes pre-crRNA and tracrRNA of type II CRISPR loci if present in the organism.</text>
</comment>
<dbReference type="PANTHER" id="PTHR11207:SF0">
    <property type="entry name" value="RIBONUCLEASE 3"/>
    <property type="match status" value="1"/>
</dbReference>
<dbReference type="InterPro" id="IPR014720">
    <property type="entry name" value="dsRBD_dom"/>
</dbReference>
<keyword evidence="4 9" id="KW-0507">mRNA processing</keyword>
<evidence type="ECO:0000259" key="10">
    <source>
        <dbReference type="PROSITE" id="PS50137"/>
    </source>
</evidence>
<keyword evidence="9" id="KW-0963">Cytoplasm</keyword>
<keyword evidence="5 9" id="KW-0540">Nuclease</keyword>
<keyword evidence="9" id="KW-0479">Metal-binding</keyword>
<evidence type="ECO:0000256" key="4">
    <source>
        <dbReference type="ARBA" id="ARBA00022664"/>
    </source>
</evidence>
<comment type="caution">
    <text evidence="12">The sequence shown here is derived from an EMBL/GenBank/DDBJ whole genome shotgun (WGS) entry which is preliminary data.</text>
</comment>
<evidence type="ECO:0000256" key="1">
    <source>
        <dbReference type="ARBA" id="ARBA00000109"/>
    </source>
</evidence>
<comment type="similarity">
    <text evidence="2">Belongs to the ribonuclease III family.</text>
</comment>
<keyword evidence="6 9" id="KW-0255">Endonuclease</keyword>
<keyword evidence="9" id="KW-0460">Magnesium</keyword>
<dbReference type="Gene3D" id="1.10.1520.10">
    <property type="entry name" value="Ribonuclease III domain"/>
    <property type="match status" value="1"/>
</dbReference>
<dbReference type="Proteomes" id="UP001057481">
    <property type="component" value="Unassembled WGS sequence"/>
</dbReference>
<protein>
    <recommendedName>
        <fullName evidence="9">Ribonuclease 3</fullName>
        <ecNumber evidence="9">3.1.26.3</ecNumber>
    </recommendedName>
    <alternativeName>
        <fullName evidence="9">Ribonuclease III</fullName>
        <shortName evidence="9">RNase III</shortName>
    </alternativeName>
</protein>
<reference evidence="12" key="1">
    <citation type="submission" date="2021-04" db="EMBL/GenBank/DDBJ databases">
        <title>Taxonomic assessment of Weissella genus.</title>
        <authorList>
            <person name="Fanelli F."/>
            <person name="Chieffi D."/>
            <person name="Dell'Aquila A."/>
            <person name="Gyu-Sung C."/>
            <person name="Franz C.M.A.P."/>
            <person name="Fusco V."/>
        </authorList>
    </citation>
    <scope>NUCLEOTIDE SEQUENCE</scope>
    <source>
        <strain evidence="12">LMG 25373</strain>
    </source>
</reference>
<dbReference type="PROSITE" id="PS50142">
    <property type="entry name" value="RNASE_3_2"/>
    <property type="match status" value="1"/>
</dbReference>
<evidence type="ECO:0000256" key="8">
    <source>
        <dbReference type="ARBA" id="ARBA00022884"/>
    </source>
</evidence>
<keyword evidence="13" id="KW-1185">Reference proteome</keyword>
<dbReference type="Pfam" id="PF00035">
    <property type="entry name" value="dsrm"/>
    <property type="match status" value="1"/>
</dbReference>
<dbReference type="SUPFAM" id="SSF54768">
    <property type="entry name" value="dsRNA-binding domain-like"/>
    <property type="match status" value="1"/>
</dbReference>
<dbReference type="SMART" id="SM00358">
    <property type="entry name" value="DSRM"/>
    <property type="match status" value="1"/>
</dbReference>
<dbReference type="Pfam" id="PF14622">
    <property type="entry name" value="Ribonucleas_3_3"/>
    <property type="match status" value="1"/>
</dbReference>
<organism evidence="12 13">
    <name type="scientific">Periweissella beninensis</name>
    <dbReference type="NCBI Taxonomy" id="504936"/>
    <lineage>
        <taxon>Bacteria</taxon>
        <taxon>Bacillati</taxon>
        <taxon>Bacillota</taxon>
        <taxon>Bacilli</taxon>
        <taxon>Lactobacillales</taxon>
        <taxon>Lactobacillaceae</taxon>
        <taxon>Periweissella</taxon>
    </lineage>
</organism>
<dbReference type="SUPFAM" id="SSF69065">
    <property type="entry name" value="RNase III domain-like"/>
    <property type="match status" value="1"/>
</dbReference>
<dbReference type="InterPro" id="IPR011907">
    <property type="entry name" value="RNase_III"/>
</dbReference>
<feature type="domain" description="DRBM" evidence="10">
    <location>
        <begin position="161"/>
        <end position="232"/>
    </location>
</feature>
<dbReference type="RefSeq" id="WP_205142910.1">
    <property type="nucleotide sequence ID" value="NZ_JAFBDN010000002.1"/>
</dbReference>
<accession>A0ABT0VGB0</accession>
<evidence type="ECO:0000313" key="12">
    <source>
        <dbReference type="EMBL" id="MCM2436459.1"/>
    </source>
</evidence>
<keyword evidence="9" id="KW-0699">rRNA-binding</keyword>
<dbReference type="InterPro" id="IPR000999">
    <property type="entry name" value="RNase_III_dom"/>
</dbReference>
<feature type="active site" evidence="9">
    <location>
        <position position="52"/>
    </location>
</feature>
<comment type="catalytic activity">
    <reaction evidence="1 9">
        <text>Endonucleolytic cleavage to 5'-phosphomonoester.</text>
        <dbReference type="EC" id="3.1.26.3"/>
    </reaction>
</comment>
<keyword evidence="3 9" id="KW-0698">rRNA processing</keyword>
<evidence type="ECO:0000256" key="6">
    <source>
        <dbReference type="ARBA" id="ARBA00022759"/>
    </source>
</evidence>
<dbReference type="GO" id="GO:0004525">
    <property type="term" value="F:ribonuclease III activity"/>
    <property type="evidence" value="ECO:0007669"/>
    <property type="project" value="UniProtKB-EC"/>
</dbReference>
<evidence type="ECO:0000256" key="3">
    <source>
        <dbReference type="ARBA" id="ARBA00022552"/>
    </source>
</evidence>
<evidence type="ECO:0000259" key="11">
    <source>
        <dbReference type="PROSITE" id="PS50142"/>
    </source>
</evidence>
<dbReference type="PANTHER" id="PTHR11207">
    <property type="entry name" value="RIBONUCLEASE III"/>
    <property type="match status" value="1"/>
</dbReference>
<dbReference type="CDD" id="cd00593">
    <property type="entry name" value="RIBOc"/>
    <property type="match status" value="1"/>
</dbReference>
<dbReference type="EC" id="3.1.26.3" evidence="9"/>
<keyword evidence="7 9" id="KW-0378">Hydrolase</keyword>
<dbReference type="HAMAP" id="MF_00104">
    <property type="entry name" value="RNase_III"/>
    <property type="match status" value="1"/>
</dbReference>
<feature type="binding site" evidence="9">
    <location>
        <position position="48"/>
    </location>
    <ligand>
        <name>Mg(2+)</name>
        <dbReference type="ChEBI" id="CHEBI:18420"/>
    </ligand>
</feature>
<keyword evidence="9" id="KW-0819">tRNA processing</keyword>
<evidence type="ECO:0000256" key="5">
    <source>
        <dbReference type="ARBA" id="ARBA00022722"/>
    </source>
</evidence>
<feature type="binding site" evidence="9">
    <location>
        <position position="124"/>
    </location>
    <ligand>
        <name>Mg(2+)</name>
        <dbReference type="ChEBI" id="CHEBI:18420"/>
    </ligand>
</feature>
<evidence type="ECO:0000313" key="13">
    <source>
        <dbReference type="Proteomes" id="UP001057481"/>
    </source>
</evidence>
<comment type="subunit">
    <text evidence="9">Homodimer.</text>
</comment>
<feature type="binding site" evidence="9">
    <location>
        <position position="121"/>
    </location>
    <ligand>
        <name>Mg(2+)</name>
        <dbReference type="ChEBI" id="CHEBI:18420"/>
    </ligand>
</feature>
<dbReference type="CDD" id="cd10845">
    <property type="entry name" value="DSRM_RNAse_III_family"/>
    <property type="match status" value="1"/>
</dbReference>
<evidence type="ECO:0000256" key="7">
    <source>
        <dbReference type="ARBA" id="ARBA00022801"/>
    </source>
</evidence>
<proteinExistence type="inferred from homology"/>
<evidence type="ECO:0000256" key="9">
    <source>
        <dbReference type="HAMAP-Rule" id="MF_00104"/>
    </source>
</evidence>
<comment type="subcellular location">
    <subcellularLocation>
        <location evidence="9">Cytoplasm</location>
    </subcellularLocation>
</comment>
<dbReference type="EMBL" id="JAGMVS010000037">
    <property type="protein sequence ID" value="MCM2436459.1"/>
    <property type="molecule type" value="Genomic_DNA"/>
</dbReference>
<dbReference type="Gene3D" id="3.30.160.20">
    <property type="match status" value="1"/>
</dbReference>
<dbReference type="PROSITE" id="PS00517">
    <property type="entry name" value="RNASE_3_1"/>
    <property type="match status" value="1"/>
</dbReference>
<name>A0ABT0VGB0_9LACO</name>
<dbReference type="SMART" id="SM00535">
    <property type="entry name" value="RIBOc"/>
    <property type="match status" value="1"/>
</dbReference>
<feature type="domain" description="RNase III" evidence="11">
    <location>
        <begin position="2"/>
        <end position="135"/>
    </location>
</feature>